<name>A0A3S5AWZ8_9PLAT</name>
<evidence type="ECO:0000256" key="1">
    <source>
        <dbReference type="SAM" id="MobiDB-lite"/>
    </source>
</evidence>
<dbReference type="EMBL" id="CAAALY010087129">
    <property type="protein sequence ID" value="VEL27419.1"/>
    <property type="molecule type" value="Genomic_DNA"/>
</dbReference>
<proteinExistence type="predicted"/>
<protein>
    <submittedName>
        <fullName evidence="2">Uncharacterized protein</fullName>
    </submittedName>
</protein>
<comment type="caution">
    <text evidence="2">The sequence shown here is derived from an EMBL/GenBank/DDBJ whole genome shotgun (WGS) entry which is preliminary data.</text>
</comment>
<sequence>MHSNPSKSHDQARSRSDVRRFSELSSDDKDLIRSIAPNADKELEELPFASSTYQFNDAIPVFIEMSTVAEDGVMPVRSVACDLLLARRVEAKLKASTSLSANSEASITNLLYIANPRNENGETTVSSISDFHVFFQFVSWIISVLFFNII</sequence>
<accession>A0A3S5AWZ8</accession>
<gene>
    <name evidence="2" type="ORF">PXEA_LOCUS20859</name>
</gene>
<organism evidence="2 3">
    <name type="scientific">Protopolystoma xenopodis</name>
    <dbReference type="NCBI Taxonomy" id="117903"/>
    <lineage>
        <taxon>Eukaryota</taxon>
        <taxon>Metazoa</taxon>
        <taxon>Spiralia</taxon>
        <taxon>Lophotrochozoa</taxon>
        <taxon>Platyhelminthes</taxon>
        <taxon>Monogenea</taxon>
        <taxon>Polyopisthocotylea</taxon>
        <taxon>Polystomatidea</taxon>
        <taxon>Polystomatidae</taxon>
        <taxon>Protopolystoma</taxon>
    </lineage>
</organism>
<dbReference type="AlphaFoldDB" id="A0A3S5AWZ8"/>
<evidence type="ECO:0000313" key="2">
    <source>
        <dbReference type="EMBL" id="VEL27419.1"/>
    </source>
</evidence>
<feature type="region of interest" description="Disordered" evidence="1">
    <location>
        <begin position="1"/>
        <end position="24"/>
    </location>
</feature>
<feature type="compositionally biased region" description="Basic and acidic residues" evidence="1">
    <location>
        <begin position="7"/>
        <end position="24"/>
    </location>
</feature>
<dbReference type="OrthoDB" id="415015at2759"/>
<evidence type="ECO:0000313" key="3">
    <source>
        <dbReference type="Proteomes" id="UP000784294"/>
    </source>
</evidence>
<reference evidence="2" key="1">
    <citation type="submission" date="2018-11" db="EMBL/GenBank/DDBJ databases">
        <authorList>
            <consortium name="Pathogen Informatics"/>
        </authorList>
    </citation>
    <scope>NUCLEOTIDE SEQUENCE</scope>
</reference>
<dbReference type="Proteomes" id="UP000784294">
    <property type="component" value="Unassembled WGS sequence"/>
</dbReference>
<keyword evidence="3" id="KW-1185">Reference proteome</keyword>